<dbReference type="InterPro" id="IPR027417">
    <property type="entry name" value="P-loop_NTPase"/>
</dbReference>
<feature type="domain" description="Helicase C-terminal" evidence="11">
    <location>
        <begin position="200"/>
        <end position="353"/>
    </location>
</feature>
<keyword evidence="8" id="KW-0067">ATP-binding</keyword>
<keyword evidence="3" id="KW-0547">Nucleotide-binding</keyword>
<dbReference type="CDD" id="cd16567">
    <property type="entry name" value="RING-HC_RAD16-like"/>
    <property type="match status" value="1"/>
</dbReference>
<protein>
    <submittedName>
        <fullName evidence="12">Uncharacterized protein</fullName>
    </submittedName>
</protein>
<dbReference type="InterPro" id="IPR013083">
    <property type="entry name" value="Znf_RING/FYVE/PHD"/>
</dbReference>
<reference evidence="12" key="1">
    <citation type="submission" date="2020-05" db="EMBL/GenBank/DDBJ databases">
        <title>Phylogenomic resolution of chytrid fungi.</title>
        <authorList>
            <person name="Stajich J.E."/>
            <person name="Amses K."/>
            <person name="Simmons R."/>
            <person name="Seto K."/>
            <person name="Myers J."/>
            <person name="Bonds A."/>
            <person name="Quandt C.A."/>
            <person name="Barry K."/>
            <person name="Liu P."/>
            <person name="Grigoriev I."/>
            <person name="Longcore J.E."/>
            <person name="James T.Y."/>
        </authorList>
    </citation>
    <scope>NUCLEOTIDE SEQUENCE</scope>
    <source>
        <strain evidence="12">PLAUS21</strain>
    </source>
</reference>
<dbReference type="GO" id="GO:0006289">
    <property type="term" value="P:nucleotide-excision repair"/>
    <property type="evidence" value="ECO:0007669"/>
    <property type="project" value="TreeGrafter"/>
</dbReference>
<dbReference type="Pfam" id="PF00097">
    <property type="entry name" value="zf-C3HC4"/>
    <property type="match status" value="1"/>
</dbReference>
<dbReference type="AlphaFoldDB" id="A0AAD5UDC9"/>
<accession>A0AAD5UDC9</accession>
<sequence length="367" mass="42060">MLDQHFCWWNSEILKPIQRYGAEGDGLIAFKKLGLLLEKIMLRRTKVERNDELGLPPRIVVSRRDYFNEAEEELYESLYSDSTSRMRLAGIYLLILANHPDLVTTKINNQDTKYVCGICHEEAEDPIISKCKHVFCRQDAYQYIQSLPDSDKPKCPTCFRALVIDLAQAELEKGDDKHIQKSIVNYINLSTWRSSTKIEALVEELTLLKSDDATAKSLVFSQFVSFLDLVHWRLSRGGFNVVKLDGRMGPNERAAVINAFTNDPSITVFLISLKAGGIALNLTEASRVFVMDPWWNPAVEDQAMDRIHRLGQHRPIKITRMIIENSIESRILELQHKKKALFDSTVGKDMDSLARLSEEDLRFLFVL</sequence>
<dbReference type="InterPro" id="IPR018957">
    <property type="entry name" value="Znf_C3HC4_RING-type"/>
</dbReference>
<dbReference type="PROSITE" id="PS51194">
    <property type="entry name" value="HELICASE_CTER"/>
    <property type="match status" value="1"/>
</dbReference>
<dbReference type="Pfam" id="PF00271">
    <property type="entry name" value="Helicase_C"/>
    <property type="match status" value="1"/>
</dbReference>
<dbReference type="GO" id="GO:0005634">
    <property type="term" value="C:nucleus"/>
    <property type="evidence" value="ECO:0007669"/>
    <property type="project" value="TreeGrafter"/>
</dbReference>
<evidence type="ECO:0000259" key="10">
    <source>
        <dbReference type="PROSITE" id="PS50089"/>
    </source>
</evidence>
<dbReference type="SUPFAM" id="SSF52540">
    <property type="entry name" value="P-loop containing nucleoside triphosphate hydrolases"/>
    <property type="match status" value="1"/>
</dbReference>
<comment type="caution">
    <text evidence="12">The sequence shown here is derived from an EMBL/GenBank/DDBJ whole genome shotgun (WGS) entry which is preliminary data.</text>
</comment>
<evidence type="ECO:0000256" key="1">
    <source>
        <dbReference type="ARBA" id="ARBA00007025"/>
    </source>
</evidence>
<dbReference type="SMART" id="SM00184">
    <property type="entry name" value="RING"/>
    <property type="match status" value="1"/>
</dbReference>
<keyword evidence="6" id="KW-0347">Helicase</keyword>
<feature type="domain" description="RING-type" evidence="10">
    <location>
        <begin position="116"/>
        <end position="158"/>
    </location>
</feature>
<evidence type="ECO:0000256" key="7">
    <source>
        <dbReference type="ARBA" id="ARBA00022833"/>
    </source>
</evidence>
<dbReference type="GO" id="GO:0008094">
    <property type="term" value="F:ATP-dependent activity, acting on DNA"/>
    <property type="evidence" value="ECO:0007669"/>
    <property type="project" value="TreeGrafter"/>
</dbReference>
<evidence type="ECO:0000256" key="2">
    <source>
        <dbReference type="ARBA" id="ARBA00022723"/>
    </source>
</evidence>
<dbReference type="Gene3D" id="3.40.50.300">
    <property type="entry name" value="P-loop containing nucleotide triphosphate hydrolases"/>
    <property type="match status" value="1"/>
</dbReference>
<dbReference type="InterPro" id="IPR049730">
    <property type="entry name" value="SNF2/RAD54-like_C"/>
</dbReference>
<keyword evidence="4 9" id="KW-0863">Zinc-finger</keyword>
<proteinExistence type="inferred from homology"/>
<dbReference type="GO" id="GO:0008270">
    <property type="term" value="F:zinc ion binding"/>
    <property type="evidence" value="ECO:0007669"/>
    <property type="project" value="UniProtKB-KW"/>
</dbReference>
<dbReference type="InterPro" id="IPR050628">
    <property type="entry name" value="SNF2_RAD54_helicase_TF"/>
</dbReference>
<evidence type="ECO:0000313" key="13">
    <source>
        <dbReference type="Proteomes" id="UP001210925"/>
    </source>
</evidence>
<evidence type="ECO:0000256" key="4">
    <source>
        <dbReference type="ARBA" id="ARBA00022771"/>
    </source>
</evidence>
<comment type="similarity">
    <text evidence="1">Belongs to the SNF2/RAD54 helicase family.</text>
</comment>
<dbReference type="PANTHER" id="PTHR45626">
    <property type="entry name" value="TRANSCRIPTION TERMINATION FACTOR 2-RELATED"/>
    <property type="match status" value="1"/>
</dbReference>
<dbReference type="SUPFAM" id="SSF57850">
    <property type="entry name" value="RING/U-box"/>
    <property type="match status" value="1"/>
</dbReference>
<evidence type="ECO:0000256" key="3">
    <source>
        <dbReference type="ARBA" id="ARBA00022741"/>
    </source>
</evidence>
<dbReference type="PANTHER" id="PTHR45626:SF12">
    <property type="entry name" value="DNA REPAIR PROTEIN RAD16"/>
    <property type="match status" value="1"/>
</dbReference>
<evidence type="ECO:0000256" key="9">
    <source>
        <dbReference type="PROSITE-ProRule" id="PRU00175"/>
    </source>
</evidence>
<organism evidence="12 13">
    <name type="scientific">Boothiomyces macroporosus</name>
    <dbReference type="NCBI Taxonomy" id="261099"/>
    <lineage>
        <taxon>Eukaryota</taxon>
        <taxon>Fungi</taxon>
        <taxon>Fungi incertae sedis</taxon>
        <taxon>Chytridiomycota</taxon>
        <taxon>Chytridiomycota incertae sedis</taxon>
        <taxon>Chytridiomycetes</taxon>
        <taxon>Rhizophydiales</taxon>
        <taxon>Terramycetaceae</taxon>
        <taxon>Boothiomyces</taxon>
    </lineage>
</organism>
<dbReference type="InterPro" id="IPR001841">
    <property type="entry name" value="Znf_RING"/>
</dbReference>
<keyword evidence="7" id="KW-0862">Zinc</keyword>
<keyword evidence="13" id="KW-1185">Reference proteome</keyword>
<dbReference type="SMART" id="SM00490">
    <property type="entry name" value="HELICc"/>
    <property type="match status" value="1"/>
</dbReference>
<gene>
    <name evidence="12" type="ORF">HK103_006689</name>
</gene>
<keyword evidence="2" id="KW-0479">Metal-binding</keyword>
<evidence type="ECO:0000259" key="11">
    <source>
        <dbReference type="PROSITE" id="PS51194"/>
    </source>
</evidence>
<dbReference type="InterPro" id="IPR001650">
    <property type="entry name" value="Helicase_C-like"/>
</dbReference>
<dbReference type="GO" id="GO:0004386">
    <property type="term" value="F:helicase activity"/>
    <property type="evidence" value="ECO:0007669"/>
    <property type="project" value="UniProtKB-KW"/>
</dbReference>
<dbReference type="GO" id="GO:0005524">
    <property type="term" value="F:ATP binding"/>
    <property type="evidence" value="ECO:0007669"/>
    <property type="project" value="UniProtKB-KW"/>
</dbReference>
<dbReference type="PROSITE" id="PS50089">
    <property type="entry name" value="ZF_RING_2"/>
    <property type="match status" value="1"/>
</dbReference>
<name>A0AAD5UDC9_9FUNG</name>
<dbReference type="Proteomes" id="UP001210925">
    <property type="component" value="Unassembled WGS sequence"/>
</dbReference>
<evidence type="ECO:0000313" key="12">
    <source>
        <dbReference type="EMBL" id="KAJ3254987.1"/>
    </source>
</evidence>
<evidence type="ECO:0000256" key="5">
    <source>
        <dbReference type="ARBA" id="ARBA00022801"/>
    </source>
</evidence>
<dbReference type="CDD" id="cd18793">
    <property type="entry name" value="SF2_C_SNF"/>
    <property type="match status" value="1"/>
</dbReference>
<dbReference type="EMBL" id="JADGKB010000074">
    <property type="protein sequence ID" value="KAJ3254987.1"/>
    <property type="molecule type" value="Genomic_DNA"/>
</dbReference>
<evidence type="ECO:0000256" key="8">
    <source>
        <dbReference type="ARBA" id="ARBA00022840"/>
    </source>
</evidence>
<dbReference type="GO" id="GO:0016787">
    <property type="term" value="F:hydrolase activity"/>
    <property type="evidence" value="ECO:0007669"/>
    <property type="project" value="UniProtKB-KW"/>
</dbReference>
<dbReference type="Gene3D" id="3.30.40.10">
    <property type="entry name" value="Zinc/RING finger domain, C3HC4 (zinc finger)"/>
    <property type="match status" value="1"/>
</dbReference>
<evidence type="ECO:0000256" key="6">
    <source>
        <dbReference type="ARBA" id="ARBA00022806"/>
    </source>
</evidence>
<keyword evidence="5" id="KW-0378">Hydrolase</keyword>